<feature type="non-terminal residue" evidence="2">
    <location>
        <position position="1"/>
    </location>
</feature>
<feature type="compositionally biased region" description="Polar residues" evidence="1">
    <location>
        <begin position="77"/>
        <end position="102"/>
    </location>
</feature>
<evidence type="ECO:0000256" key="1">
    <source>
        <dbReference type="SAM" id="MobiDB-lite"/>
    </source>
</evidence>
<organism evidence="2 3">
    <name type="scientific">Taxus chinensis</name>
    <name type="common">Chinese yew</name>
    <name type="synonym">Taxus wallichiana var. chinensis</name>
    <dbReference type="NCBI Taxonomy" id="29808"/>
    <lineage>
        <taxon>Eukaryota</taxon>
        <taxon>Viridiplantae</taxon>
        <taxon>Streptophyta</taxon>
        <taxon>Embryophyta</taxon>
        <taxon>Tracheophyta</taxon>
        <taxon>Spermatophyta</taxon>
        <taxon>Pinopsida</taxon>
        <taxon>Pinidae</taxon>
        <taxon>Conifers II</taxon>
        <taxon>Cupressales</taxon>
        <taxon>Taxaceae</taxon>
        <taxon>Taxus</taxon>
    </lineage>
</organism>
<accession>A0AA38BYC4</accession>
<feature type="non-terminal residue" evidence="2">
    <location>
        <position position="102"/>
    </location>
</feature>
<evidence type="ECO:0000313" key="3">
    <source>
        <dbReference type="Proteomes" id="UP000824469"/>
    </source>
</evidence>
<sequence>VACPYCICCFNRSYPGGVILSELNKSIEGVYNLVGNTASSHSVSHSALNEASGSKILPSNRNSLDSSKQDLDDNVTDGGSNVLENGGTAKSENGAQNLVGSS</sequence>
<dbReference type="Proteomes" id="UP000824469">
    <property type="component" value="Unassembled WGS sequence"/>
</dbReference>
<protein>
    <submittedName>
        <fullName evidence="2">Uncharacterized protein</fullName>
    </submittedName>
</protein>
<feature type="compositionally biased region" description="Polar residues" evidence="1">
    <location>
        <begin position="44"/>
        <end position="66"/>
    </location>
</feature>
<comment type="caution">
    <text evidence="2">The sequence shown here is derived from an EMBL/GenBank/DDBJ whole genome shotgun (WGS) entry which is preliminary data.</text>
</comment>
<name>A0AA38BYC4_TAXCH</name>
<feature type="region of interest" description="Disordered" evidence="1">
    <location>
        <begin position="44"/>
        <end position="102"/>
    </location>
</feature>
<reference evidence="2 3" key="1">
    <citation type="journal article" date="2021" name="Nat. Plants">
        <title>The Taxus genome provides insights into paclitaxel biosynthesis.</title>
        <authorList>
            <person name="Xiong X."/>
            <person name="Gou J."/>
            <person name="Liao Q."/>
            <person name="Li Y."/>
            <person name="Zhou Q."/>
            <person name="Bi G."/>
            <person name="Li C."/>
            <person name="Du R."/>
            <person name="Wang X."/>
            <person name="Sun T."/>
            <person name="Guo L."/>
            <person name="Liang H."/>
            <person name="Lu P."/>
            <person name="Wu Y."/>
            <person name="Zhang Z."/>
            <person name="Ro D.K."/>
            <person name="Shang Y."/>
            <person name="Huang S."/>
            <person name="Yan J."/>
        </authorList>
    </citation>
    <scope>NUCLEOTIDE SEQUENCE [LARGE SCALE GENOMIC DNA]</scope>
    <source>
        <strain evidence="2">Ta-2019</strain>
    </source>
</reference>
<evidence type="ECO:0000313" key="2">
    <source>
        <dbReference type="EMBL" id="KAH9290766.1"/>
    </source>
</evidence>
<dbReference type="OMA" id="ACPYCIC"/>
<keyword evidence="3" id="KW-1185">Reference proteome</keyword>
<gene>
    <name evidence="2" type="ORF">KI387_034883</name>
</gene>
<proteinExistence type="predicted"/>
<dbReference type="EMBL" id="JAHRHJ020003813">
    <property type="protein sequence ID" value="KAH9290766.1"/>
    <property type="molecule type" value="Genomic_DNA"/>
</dbReference>
<dbReference type="AlphaFoldDB" id="A0AA38BYC4"/>